<dbReference type="AlphaFoldDB" id="A0AAD8L734"/>
<evidence type="ECO:0000256" key="1">
    <source>
        <dbReference type="SAM" id="SignalP"/>
    </source>
</evidence>
<comment type="caution">
    <text evidence="2">The sequence shown here is derived from an EMBL/GenBank/DDBJ whole genome shotgun (WGS) entry which is preliminary data.</text>
</comment>
<gene>
    <name evidence="2" type="ORF">QVD17_10028</name>
</gene>
<organism evidence="2 3">
    <name type="scientific">Tagetes erecta</name>
    <name type="common">African marigold</name>
    <dbReference type="NCBI Taxonomy" id="13708"/>
    <lineage>
        <taxon>Eukaryota</taxon>
        <taxon>Viridiplantae</taxon>
        <taxon>Streptophyta</taxon>
        <taxon>Embryophyta</taxon>
        <taxon>Tracheophyta</taxon>
        <taxon>Spermatophyta</taxon>
        <taxon>Magnoliopsida</taxon>
        <taxon>eudicotyledons</taxon>
        <taxon>Gunneridae</taxon>
        <taxon>Pentapetalae</taxon>
        <taxon>asterids</taxon>
        <taxon>campanulids</taxon>
        <taxon>Asterales</taxon>
        <taxon>Asteraceae</taxon>
        <taxon>Asteroideae</taxon>
        <taxon>Heliantheae alliance</taxon>
        <taxon>Tageteae</taxon>
        <taxon>Tagetes</taxon>
    </lineage>
</organism>
<evidence type="ECO:0000313" key="3">
    <source>
        <dbReference type="Proteomes" id="UP001229421"/>
    </source>
</evidence>
<name>A0AAD8L734_TARER</name>
<dbReference type="Proteomes" id="UP001229421">
    <property type="component" value="Unassembled WGS sequence"/>
</dbReference>
<keyword evidence="3" id="KW-1185">Reference proteome</keyword>
<evidence type="ECO:0008006" key="4">
    <source>
        <dbReference type="Google" id="ProtNLM"/>
    </source>
</evidence>
<reference evidence="2" key="1">
    <citation type="journal article" date="2023" name="bioRxiv">
        <title>Improved chromosome-level genome assembly for marigold (Tagetes erecta).</title>
        <authorList>
            <person name="Jiang F."/>
            <person name="Yuan L."/>
            <person name="Wang S."/>
            <person name="Wang H."/>
            <person name="Xu D."/>
            <person name="Wang A."/>
            <person name="Fan W."/>
        </authorList>
    </citation>
    <scope>NUCLEOTIDE SEQUENCE</scope>
    <source>
        <strain evidence="2">WSJ</strain>
        <tissue evidence="2">Leaf</tissue>
    </source>
</reference>
<evidence type="ECO:0000313" key="2">
    <source>
        <dbReference type="EMBL" id="KAK1433122.1"/>
    </source>
</evidence>
<dbReference type="EMBL" id="JAUHHV010000002">
    <property type="protein sequence ID" value="KAK1433122.1"/>
    <property type="molecule type" value="Genomic_DNA"/>
</dbReference>
<keyword evidence="1" id="KW-0732">Signal</keyword>
<feature type="signal peptide" evidence="1">
    <location>
        <begin position="1"/>
        <end position="19"/>
    </location>
</feature>
<accession>A0AAD8L734</accession>
<sequence>MHLHMAYAVVLASICRCLGISSSLKMGEETKGYRLTPIEITMVMIKWQSESCRSEGSGRDEEDEHHPCHDLAGEGVVLVSSSALPLTPQACP</sequence>
<protein>
    <recommendedName>
        <fullName evidence="4">Secreted protein</fullName>
    </recommendedName>
</protein>
<proteinExistence type="predicted"/>
<feature type="chain" id="PRO_5042189431" description="Secreted protein" evidence="1">
    <location>
        <begin position="20"/>
        <end position="92"/>
    </location>
</feature>